<sequence length="877" mass="100315">MDNSSSQILDQIFGHTSSEQQNHPVISTGGRNQYVEIDRFETEDQLKKWLNAQNRKWGIVQKGRVTIEDIVDQYACIYRRRKGYACRVQMRVRHNRRSGHKIVEVLPLPHDHKFYGPLIVPTEFDDGTLPDQSSQTTSNEHDEPQDSLNTDVQHPSEVHNNEKIQVKQEVDFSSLTEQVITKEKTGECSTDIHFQNDSNLNEEQALSQPMEMLWSNILNNHSIRLFSTDNCNANYEDQLDEEDAFEVENRSTGDNNLMIDAGEDEAGHLDDSIINTVVERVAGRFSDYIDSKFDSIIETLKKLTKSVDDLKNSVSSITKVQQQPNQNQCQTSAQSQFNLEPFGKHLADASRLSTISRSLLRQRLSQQHRHFSIPTTSQSSNQTRTPNSNRRFQLNLHLQNSPTDSPQRHANNSKIDSIETTGISDNSKQHSTDLASARGQMPSQLNTSLTDGLMMSNSISQHHGGKSPTNFNPIKFLNNPIKTARKSRHAYRQRRRELSYKFMKEVGMMLTINGCKKSIFHWRASEIFSACQTKCRELVEAGKHVMYRGIDVTEKIYRVDCSRDLVNGRRCGQMIADSLWPRGYFQRKMLLPILKGVNHRSKKRVNGVARSPVADDQFETFKVALLLLGGFLMDETDRYKWMETAREGVNQRGLDELANSKRAHYEYDGGPLFINDVDNNEYVNETMDGASEGERINEVVILEDEDCVEMETSKSFSELTANLEFLKDYEISAENKVRIYRIYRKLMSNKERTFIAIKPDGVQRGLVSKIIKQFEQRGYKLVAMKMVKATRQHLEVHYQDLSKKPLGCCKTGRVMLGATDPLSSMPGTIRGNFCIQTGRNICHGSDSVESAKQEIAHWFNPQEIVDWDSAQAKWTYE</sequence>
<reference evidence="12" key="1">
    <citation type="submission" date="2022-11" db="UniProtKB">
        <authorList>
            <consortium name="WormBaseParasite"/>
        </authorList>
    </citation>
    <scope>IDENTIFICATION</scope>
</reference>
<dbReference type="GO" id="GO:0005524">
    <property type="term" value="F:ATP binding"/>
    <property type="evidence" value="ECO:0007669"/>
    <property type="project" value="UniProtKB-KW"/>
</dbReference>
<feature type="domain" description="Nucleoside diphosphate kinase-like" evidence="10">
    <location>
        <begin position="750"/>
        <end position="866"/>
    </location>
</feature>
<dbReference type="GO" id="GO:0004550">
    <property type="term" value="F:nucleoside diphosphate kinase activity"/>
    <property type="evidence" value="ECO:0007669"/>
    <property type="project" value="UniProtKB-EC"/>
</dbReference>
<dbReference type="CDD" id="cd04413">
    <property type="entry name" value="NDPk_I"/>
    <property type="match status" value="1"/>
</dbReference>
<dbReference type="InterPro" id="IPR036850">
    <property type="entry name" value="NDK-like_dom_sf"/>
</dbReference>
<evidence type="ECO:0000256" key="8">
    <source>
        <dbReference type="PROSITE-ProRule" id="PRU00706"/>
    </source>
</evidence>
<evidence type="ECO:0000256" key="5">
    <source>
        <dbReference type="ARBA" id="ARBA00022741"/>
    </source>
</evidence>
<evidence type="ECO:0000313" key="11">
    <source>
        <dbReference type="Proteomes" id="UP000887560"/>
    </source>
</evidence>
<protein>
    <recommendedName>
        <fullName evidence="3">nucleoside-diphosphate kinase</fullName>
        <ecNumber evidence="3">2.7.4.6</ecNumber>
    </recommendedName>
</protein>
<dbReference type="Pfam" id="PF00334">
    <property type="entry name" value="NDK"/>
    <property type="match status" value="2"/>
</dbReference>
<keyword evidence="11" id="KW-1185">Reference proteome</keyword>
<keyword evidence="6" id="KW-0418">Kinase</keyword>
<dbReference type="SMART" id="SM00562">
    <property type="entry name" value="NDK"/>
    <property type="match status" value="1"/>
</dbReference>
<keyword evidence="4" id="KW-0808">Transferase</keyword>
<evidence type="ECO:0000256" key="1">
    <source>
        <dbReference type="ARBA" id="ARBA00001946"/>
    </source>
</evidence>
<dbReference type="InterPro" id="IPR023005">
    <property type="entry name" value="Nucleoside_diP_kinase_AS"/>
</dbReference>
<keyword evidence="5" id="KW-0547">Nucleotide-binding</keyword>
<organism evidence="11 12">
    <name type="scientific">Meloidogyne floridensis</name>
    <dbReference type="NCBI Taxonomy" id="298350"/>
    <lineage>
        <taxon>Eukaryota</taxon>
        <taxon>Metazoa</taxon>
        <taxon>Ecdysozoa</taxon>
        <taxon>Nematoda</taxon>
        <taxon>Chromadorea</taxon>
        <taxon>Rhabditida</taxon>
        <taxon>Tylenchina</taxon>
        <taxon>Tylenchomorpha</taxon>
        <taxon>Tylenchoidea</taxon>
        <taxon>Meloidogynidae</taxon>
        <taxon>Meloidogyninae</taxon>
        <taxon>Meloidogyne</taxon>
    </lineage>
</organism>
<evidence type="ECO:0000256" key="4">
    <source>
        <dbReference type="ARBA" id="ARBA00022679"/>
    </source>
</evidence>
<dbReference type="WBParaSite" id="scf7180000422258.g8654">
    <property type="protein sequence ID" value="scf7180000422258.g8654"/>
    <property type="gene ID" value="scf7180000422258.g8654"/>
</dbReference>
<feature type="region of interest" description="Disordered" evidence="9">
    <location>
        <begin position="365"/>
        <end position="388"/>
    </location>
</feature>
<evidence type="ECO:0000256" key="3">
    <source>
        <dbReference type="ARBA" id="ARBA00012966"/>
    </source>
</evidence>
<dbReference type="PROSITE" id="PS00469">
    <property type="entry name" value="NDPK"/>
    <property type="match status" value="1"/>
</dbReference>
<dbReference type="Proteomes" id="UP000887560">
    <property type="component" value="Unplaced"/>
</dbReference>
<evidence type="ECO:0000256" key="6">
    <source>
        <dbReference type="ARBA" id="ARBA00022777"/>
    </source>
</evidence>
<dbReference type="Gene3D" id="3.30.70.141">
    <property type="entry name" value="Nucleoside diphosphate kinase-like domain"/>
    <property type="match status" value="2"/>
</dbReference>
<evidence type="ECO:0000256" key="2">
    <source>
        <dbReference type="ARBA" id="ARBA00008142"/>
    </source>
</evidence>
<name>A0A915P311_9BILA</name>
<evidence type="ECO:0000256" key="7">
    <source>
        <dbReference type="ARBA" id="ARBA00022840"/>
    </source>
</evidence>
<keyword evidence="7" id="KW-0067">ATP-binding</keyword>
<feature type="compositionally biased region" description="Polar residues" evidence="9">
    <location>
        <begin position="373"/>
        <end position="388"/>
    </location>
</feature>
<comment type="similarity">
    <text evidence="2 8">Belongs to the NDK family.</text>
</comment>
<dbReference type="EC" id="2.7.4.6" evidence="3"/>
<dbReference type="SUPFAM" id="SSF54919">
    <property type="entry name" value="Nucleoside diphosphate kinase, NDK"/>
    <property type="match status" value="1"/>
</dbReference>
<proteinExistence type="inferred from homology"/>
<dbReference type="PROSITE" id="PS51374">
    <property type="entry name" value="NDPK_LIKE"/>
    <property type="match status" value="1"/>
</dbReference>
<dbReference type="PANTHER" id="PTHR11349">
    <property type="entry name" value="NUCLEOSIDE DIPHOSPHATE KINASE"/>
    <property type="match status" value="1"/>
</dbReference>
<feature type="region of interest" description="Disordered" evidence="9">
    <location>
        <begin position="419"/>
        <end position="449"/>
    </location>
</feature>
<feature type="region of interest" description="Disordered" evidence="9">
    <location>
        <begin position="125"/>
        <end position="157"/>
    </location>
</feature>
<accession>A0A915P311</accession>
<evidence type="ECO:0000313" key="12">
    <source>
        <dbReference type="WBParaSite" id="scf7180000422258.g8654"/>
    </source>
</evidence>
<comment type="cofactor">
    <cofactor evidence="1">
        <name>Mg(2+)</name>
        <dbReference type="ChEBI" id="CHEBI:18420"/>
    </cofactor>
</comment>
<dbReference type="InterPro" id="IPR034907">
    <property type="entry name" value="NDK-like_dom"/>
</dbReference>
<evidence type="ECO:0000259" key="10">
    <source>
        <dbReference type="SMART" id="SM00562"/>
    </source>
</evidence>
<dbReference type="AlphaFoldDB" id="A0A915P311"/>
<evidence type="ECO:0000256" key="9">
    <source>
        <dbReference type="SAM" id="MobiDB-lite"/>
    </source>
</evidence>
<comment type="caution">
    <text evidence="8">Lacks conserved residue(s) required for the propagation of feature annotation.</text>
</comment>